<organism evidence="1">
    <name type="scientific">Loa loa</name>
    <name type="common">Eye worm</name>
    <name type="synonym">Filaria loa</name>
    <dbReference type="NCBI Taxonomy" id="7209"/>
    <lineage>
        <taxon>Eukaryota</taxon>
        <taxon>Metazoa</taxon>
        <taxon>Ecdysozoa</taxon>
        <taxon>Nematoda</taxon>
        <taxon>Chromadorea</taxon>
        <taxon>Rhabditida</taxon>
        <taxon>Spirurina</taxon>
        <taxon>Spiruromorpha</taxon>
        <taxon>Filarioidea</taxon>
        <taxon>Onchocercidae</taxon>
        <taxon>Loa</taxon>
    </lineage>
</organism>
<dbReference type="EMBL" id="JH712330">
    <property type="protein sequence ID" value="EFO16637.1"/>
    <property type="molecule type" value="Genomic_DNA"/>
</dbReference>
<proteinExistence type="predicted"/>
<dbReference type="CTD" id="9949327"/>
<reference evidence="1" key="1">
    <citation type="submission" date="2012-04" db="EMBL/GenBank/DDBJ databases">
        <title>The Genome Sequence of Loa loa.</title>
        <authorList>
            <consortium name="The Broad Institute Genome Sequencing Platform"/>
            <consortium name="Broad Institute Genome Sequencing Center for Infectious Disease"/>
            <person name="Nutman T.B."/>
            <person name="Fink D.L."/>
            <person name="Russ C."/>
            <person name="Young S."/>
            <person name="Zeng Q."/>
            <person name="Gargeya S."/>
            <person name="Alvarado L."/>
            <person name="Berlin A."/>
            <person name="Chapman S.B."/>
            <person name="Chen Z."/>
            <person name="Freedman E."/>
            <person name="Gellesch M."/>
            <person name="Goldberg J."/>
            <person name="Griggs A."/>
            <person name="Gujja S."/>
            <person name="Heilman E.R."/>
            <person name="Heiman D."/>
            <person name="Howarth C."/>
            <person name="Mehta T."/>
            <person name="Neiman D."/>
            <person name="Pearson M."/>
            <person name="Roberts A."/>
            <person name="Saif S."/>
            <person name="Shea T."/>
            <person name="Shenoy N."/>
            <person name="Sisk P."/>
            <person name="Stolte C."/>
            <person name="Sykes S."/>
            <person name="White J."/>
            <person name="Yandava C."/>
            <person name="Haas B."/>
            <person name="Henn M.R."/>
            <person name="Nusbaum C."/>
            <person name="Birren B."/>
        </authorList>
    </citation>
    <scope>NUCLEOTIDE SEQUENCE [LARGE SCALE GENOMIC DNA]</scope>
</reference>
<sequence length="102" mass="11837">MDKFIGIGKVIHNTGIDWLVSDAKSIQLIEIEENFFPSSIDSKLRNDKLTIELGVFIDDALWIYYQQLYDNKADLILQNYAFAIVNNVQFKEANILFLYKSN</sequence>
<protein>
    <submittedName>
        <fullName evidence="1">Uncharacterized protein</fullName>
    </submittedName>
</protein>
<dbReference type="OrthoDB" id="9942326at2759"/>
<dbReference type="InParanoid" id="A0A1S0TMD0"/>
<evidence type="ECO:0000313" key="1">
    <source>
        <dbReference type="EMBL" id="EFO16637.1"/>
    </source>
</evidence>
<dbReference type="KEGG" id="loa:LOAG_11870"/>
<dbReference type="AlphaFoldDB" id="A0A1S0TMD0"/>
<gene>
    <name evidence="1" type="ORF">LOAG_11870</name>
</gene>
<accession>A0A1S0TMD0</accession>
<dbReference type="RefSeq" id="XP_003147432.1">
    <property type="nucleotide sequence ID" value="XM_003147384.1"/>
</dbReference>
<dbReference type="GeneID" id="9949327"/>
<name>A0A1S0TMD0_LOALO</name>